<dbReference type="NCBIfam" id="TIGR03122">
    <property type="entry name" value="one_C_dehyd_C"/>
    <property type="match status" value="1"/>
</dbReference>
<keyword evidence="4" id="KW-0560">Oxidoreductase</keyword>
<evidence type="ECO:0000256" key="1">
    <source>
        <dbReference type="ARBA" id="ARBA00004830"/>
    </source>
</evidence>
<dbReference type="RefSeq" id="WP_004079677.1">
    <property type="nucleotide sequence ID" value="NZ_CM001436.1"/>
</dbReference>
<evidence type="ECO:0000256" key="2">
    <source>
        <dbReference type="ARBA" id="ARBA00012692"/>
    </source>
</evidence>
<dbReference type="EMBL" id="CM001436">
    <property type="protein sequence ID" value="EHQ36958.1"/>
    <property type="molecule type" value="Genomic_DNA"/>
</dbReference>
<reference evidence="4 5" key="1">
    <citation type="submission" date="2011-10" db="EMBL/GenBank/DDBJ databases">
        <title>The Improved High-Quality Draft genome of Methanoplanus limicola DSM 2279.</title>
        <authorList>
            <consortium name="US DOE Joint Genome Institute (JGI-PGF)"/>
            <person name="Lucas S."/>
            <person name="Copeland A."/>
            <person name="Lapidus A."/>
            <person name="Glavina del Rio T."/>
            <person name="Dalin E."/>
            <person name="Tice H."/>
            <person name="Bruce D."/>
            <person name="Goodwin L."/>
            <person name="Pitluck S."/>
            <person name="Peters L."/>
            <person name="Mikhailova N."/>
            <person name="Lu M."/>
            <person name="Kyrpides N."/>
            <person name="Mavromatis K."/>
            <person name="Ivanova N."/>
            <person name="Markowitz V."/>
            <person name="Cheng J.-F."/>
            <person name="Hugenholtz P."/>
            <person name="Woyke T."/>
            <person name="Wu D."/>
            <person name="Wirth R."/>
            <person name="Brambilla E.-M."/>
            <person name="Klenk H.-P."/>
            <person name="Eisen J.A."/>
        </authorList>
    </citation>
    <scope>NUCLEOTIDE SEQUENCE [LARGE SCALE GENOMIC DNA]</scope>
    <source>
        <strain evidence="4 5">DSM 2279</strain>
    </source>
</reference>
<organism evidence="4 5">
    <name type="scientific">Methanoplanus limicola DSM 2279</name>
    <dbReference type="NCBI Taxonomy" id="937775"/>
    <lineage>
        <taxon>Archaea</taxon>
        <taxon>Methanobacteriati</taxon>
        <taxon>Methanobacteriota</taxon>
        <taxon>Stenosarchaea group</taxon>
        <taxon>Methanomicrobia</taxon>
        <taxon>Methanomicrobiales</taxon>
        <taxon>Methanomicrobiaceae</taxon>
        <taxon>Methanoplanus</taxon>
    </lineage>
</organism>
<proteinExistence type="predicted"/>
<dbReference type="OrthoDB" id="106216at2157"/>
<comment type="pathway">
    <text evidence="1">One-carbon metabolism; methanogenesis from CO(2); 5,10-methenyl-5,6,7,8-tetrahydromethanopterin from CO(2): step 1/3.</text>
</comment>
<dbReference type="STRING" id="937775.Metlim_2925"/>
<sequence>MKTVKLKRKEVKNPYIPVEAEKITTETFLESDLSEVRIWSGNKEHKLEDLFTVEIEGEAESVDDVHIILLGDCSMVKRIGEYMTGGKITVEGDIGMHCGNFMAGGVIEVKGNADSWLGREMRGGEIICRGNAALYCGSGYRGEKKGMRGGLIHVNGDAGDFLGETLWGGKIVVDGNAGNMPGAEMIGGELIIGKDAEIPGANMKGGVCIVRGTAYDILPTFLLEDSKKELDDFKAGFFEFTGDHANRKPKGKIYAKDYRYHE</sequence>
<keyword evidence="5" id="KW-1185">Reference proteome</keyword>
<dbReference type="AlphaFoldDB" id="H1YY23"/>
<dbReference type="SUPFAM" id="SSF69336">
    <property type="entry name" value="Alpha subunit of glutamate synthase, C-terminal domain"/>
    <property type="match status" value="1"/>
</dbReference>
<protein>
    <recommendedName>
        <fullName evidence="2">formylmethanofuran dehydrogenase</fullName>
        <ecNumber evidence="2">1.2.7.12</ecNumber>
    </recommendedName>
</protein>
<dbReference type="Gene3D" id="2.160.20.60">
    <property type="entry name" value="Glutamate synthase, alpha subunit, C-terminal domain"/>
    <property type="match status" value="1"/>
</dbReference>
<accession>H1YY23</accession>
<dbReference type="Proteomes" id="UP000005741">
    <property type="component" value="Chromosome"/>
</dbReference>
<dbReference type="GO" id="GO:0046914">
    <property type="term" value="F:transition metal ion binding"/>
    <property type="evidence" value="ECO:0007669"/>
    <property type="project" value="InterPro"/>
</dbReference>
<comment type="catalytic activity">
    <reaction evidence="3">
        <text>N-formylmethanofuran + 2 oxidized [2Fe-2S]-[ferredoxin] + H2O = methanofuran + 2 reduced [2Fe-2S]-[ferredoxin] + CO2 + H(+)</text>
        <dbReference type="Rhea" id="RHEA:19841"/>
        <dbReference type="Rhea" id="RHEA-COMP:10000"/>
        <dbReference type="Rhea" id="RHEA-COMP:10001"/>
        <dbReference type="ChEBI" id="CHEBI:15377"/>
        <dbReference type="ChEBI" id="CHEBI:15378"/>
        <dbReference type="ChEBI" id="CHEBI:16526"/>
        <dbReference type="ChEBI" id="CHEBI:33737"/>
        <dbReference type="ChEBI" id="CHEBI:33738"/>
        <dbReference type="ChEBI" id="CHEBI:57727"/>
        <dbReference type="ChEBI" id="CHEBI:58151"/>
        <dbReference type="EC" id="1.2.7.12"/>
    </reaction>
</comment>
<dbReference type="InterPro" id="IPR036485">
    <property type="entry name" value="Glu_synth_asu_C_sf"/>
</dbReference>
<evidence type="ECO:0000256" key="3">
    <source>
        <dbReference type="ARBA" id="ARBA00048228"/>
    </source>
</evidence>
<dbReference type="InParanoid" id="H1YY23"/>
<dbReference type="PANTHER" id="PTHR39673:SF5">
    <property type="entry name" value="TUNGSTEN-CONTAINING FORMYLMETHANOFURAN DEHYDROGENASE 2 SUBUNIT C"/>
    <property type="match status" value="1"/>
</dbReference>
<evidence type="ECO:0000313" key="5">
    <source>
        <dbReference type="Proteomes" id="UP000005741"/>
    </source>
</evidence>
<dbReference type="GO" id="GO:0018493">
    <property type="term" value="F:formylmethanofuran dehydrogenase activity"/>
    <property type="evidence" value="ECO:0007669"/>
    <property type="project" value="UniProtKB-EC"/>
</dbReference>
<dbReference type="UniPathway" id="UPA00640">
    <property type="reaction ID" value="UER00692"/>
</dbReference>
<dbReference type="SMR" id="H1YY23"/>
<dbReference type="HOGENOM" id="CLU_072248_0_0_2"/>
<gene>
    <name evidence="4" type="ORF">Metlim_2925</name>
</gene>
<name>H1YY23_9EURY</name>
<dbReference type="PANTHER" id="PTHR39673">
    <property type="entry name" value="TUNGSTEN FORMYLMETHANOFURAN DEHYDROGENASE, SUBUNIT C (FWDC)"/>
    <property type="match status" value="1"/>
</dbReference>
<dbReference type="InterPro" id="IPR017550">
    <property type="entry name" value="Formylmethanofuran_DH_suC"/>
</dbReference>
<dbReference type="GO" id="GO:0019386">
    <property type="term" value="P:methanogenesis, from carbon dioxide"/>
    <property type="evidence" value="ECO:0007669"/>
    <property type="project" value="UniProtKB-UniPathway"/>
</dbReference>
<dbReference type="EC" id="1.2.7.12" evidence="2"/>
<evidence type="ECO:0000313" key="4">
    <source>
        <dbReference type="EMBL" id="EHQ36958.1"/>
    </source>
</evidence>